<dbReference type="InterPro" id="IPR037925">
    <property type="entry name" value="FlgE/F/G-like"/>
</dbReference>
<dbReference type="NCBIfam" id="TIGR03506">
    <property type="entry name" value="FlgEFG_subfam"/>
    <property type="match status" value="1"/>
</dbReference>
<comment type="similarity">
    <text evidence="2 4">Belongs to the flagella basal body rod proteins family.</text>
</comment>
<dbReference type="EMBL" id="AVFL01000030">
    <property type="protein sequence ID" value="EWY37164.1"/>
    <property type="molecule type" value="Genomic_DNA"/>
</dbReference>
<dbReference type="InterPro" id="IPR012836">
    <property type="entry name" value="FlgF"/>
</dbReference>
<evidence type="ECO:0000256" key="4">
    <source>
        <dbReference type="RuleBase" id="RU362116"/>
    </source>
</evidence>
<reference evidence="8 9" key="1">
    <citation type="submission" date="2013-08" db="EMBL/GenBank/DDBJ databases">
        <title>The genome sequence of Skermanella stibiiresistens.</title>
        <authorList>
            <person name="Zhu W."/>
            <person name="Wang G."/>
        </authorList>
    </citation>
    <scope>NUCLEOTIDE SEQUENCE [LARGE SCALE GENOMIC DNA]</scope>
    <source>
        <strain evidence="8 9">SB22</strain>
    </source>
</reference>
<accession>W9GTT2</accession>
<proteinExistence type="inferred from homology"/>
<dbReference type="PANTHER" id="PTHR30435:SF19">
    <property type="entry name" value="FLAGELLAR BASAL-BODY ROD PROTEIN FLGG"/>
    <property type="match status" value="1"/>
</dbReference>
<keyword evidence="3 4" id="KW-0975">Bacterial flagellum</keyword>
<dbReference type="PANTHER" id="PTHR30435">
    <property type="entry name" value="FLAGELLAR PROTEIN"/>
    <property type="match status" value="1"/>
</dbReference>
<feature type="domain" description="Flagellar basal-body/hook protein C-terminal" evidence="6">
    <location>
        <begin position="208"/>
        <end position="250"/>
    </location>
</feature>
<organism evidence="8 9">
    <name type="scientific">Skermanella stibiiresistens SB22</name>
    <dbReference type="NCBI Taxonomy" id="1385369"/>
    <lineage>
        <taxon>Bacteria</taxon>
        <taxon>Pseudomonadati</taxon>
        <taxon>Pseudomonadota</taxon>
        <taxon>Alphaproteobacteria</taxon>
        <taxon>Rhodospirillales</taxon>
        <taxon>Azospirillaceae</taxon>
        <taxon>Skermanella</taxon>
    </lineage>
</organism>
<feature type="domain" description="Flagellar hook protein FlgE/F/G-like D1" evidence="7">
    <location>
        <begin position="99"/>
        <end position="164"/>
    </location>
</feature>
<dbReference type="InterPro" id="IPR020013">
    <property type="entry name" value="Flagellar_FlgE/F/G"/>
</dbReference>
<dbReference type="InterPro" id="IPR053967">
    <property type="entry name" value="LlgE_F_G-like_D1"/>
</dbReference>
<evidence type="ECO:0000313" key="8">
    <source>
        <dbReference type="EMBL" id="EWY37164.1"/>
    </source>
</evidence>
<dbReference type="GO" id="GO:0071978">
    <property type="term" value="P:bacterial-type flagellum-dependent swarming motility"/>
    <property type="evidence" value="ECO:0007669"/>
    <property type="project" value="TreeGrafter"/>
</dbReference>
<dbReference type="Pfam" id="PF06429">
    <property type="entry name" value="Flg_bbr_C"/>
    <property type="match status" value="1"/>
</dbReference>
<feature type="domain" description="Flagellar basal body rod protein N-terminal" evidence="5">
    <location>
        <begin position="21"/>
        <end position="51"/>
    </location>
</feature>
<evidence type="ECO:0000259" key="5">
    <source>
        <dbReference type="Pfam" id="PF00460"/>
    </source>
</evidence>
<dbReference type="GO" id="GO:0030694">
    <property type="term" value="C:bacterial-type flagellum basal body, rod"/>
    <property type="evidence" value="ECO:0007669"/>
    <property type="project" value="UniProtKB-UniRule"/>
</dbReference>
<dbReference type="AlphaFoldDB" id="W9GTT2"/>
<protein>
    <recommendedName>
        <fullName evidence="4">Flagellar basal-body rod protein FlgF</fullName>
    </recommendedName>
</protein>
<dbReference type="InterPro" id="IPR010930">
    <property type="entry name" value="Flg_bb/hook_C_dom"/>
</dbReference>
<gene>
    <name evidence="8" type="ORF">N825_21490</name>
</gene>
<evidence type="ECO:0000313" key="9">
    <source>
        <dbReference type="Proteomes" id="UP000019486"/>
    </source>
</evidence>
<evidence type="ECO:0000259" key="6">
    <source>
        <dbReference type="Pfam" id="PF06429"/>
    </source>
</evidence>
<dbReference type="Proteomes" id="UP000019486">
    <property type="component" value="Unassembled WGS sequence"/>
</dbReference>
<dbReference type="InterPro" id="IPR001444">
    <property type="entry name" value="Flag_bb_rod_N"/>
</dbReference>
<dbReference type="Pfam" id="PF00460">
    <property type="entry name" value="Flg_bb_rod"/>
    <property type="match status" value="1"/>
</dbReference>
<dbReference type="Pfam" id="PF22692">
    <property type="entry name" value="LlgE_F_G_D1"/>
    <property type="match status" value="1"/>
</dbReference>
<name>W9GTT2_9PROT</name>
<dbReference type="NCBIfam" id="TIGR02490">
    <property type="entry name" value="flgF"/>
    <property type="match status" value="1"/>
</dbReference>
<evidence type="ECO:0000259" key="7">
    <source>
        <dbReference type="Pfam" id="PF22692"/>
    </source>
</evidence>
<comment type="subcellular location">
    <subcellularLocation>
        <location evidence="1 4">Bacterial flagellum basal body</location>
    </subcellularLocation>
</comment>
<comment type="caution">
    <text evidence="8">The sequence shown here is derived from an EMBL/GenBank/DDBJ whole genome shotgun (WGS) entry which is preliminary data.</text>
</comment>
<evidence type="ECO:0000256" key="3">
    <source>
        <dbReference type="ARBA" id="ARBA00023143"/>
    </source>
</evidence>
<dbReference type="SUPFAM" id="SSF117143">
    <property type="entry name" value="Flagellar hook protein flgE"/>
    <property type="match status" value="1"/>
</dbReference>
<comment type="subunit">
    <text evidence="4">The basal body constitutes a major portion of the flagellar organelle and consists of five rings (E,L,P,S, and M) mounted on a central rod. The rod consists of about 26 subunits of FlgG in the distal portion, and FlgB, FlgC and FlgF are thought to build up the proximal portion of the rod with about 6 subunits each.</text>
</comment>
<dbReference type="STRING" id="1385369.N825_21490"/>
<evidence type="ECO:0000256" key="1">
    <source>
        <dbReference type="ARBA" id="ARBA00004117"/>
    </source>
</evidence>
<sequence>MATGAEPRTLEARATIMENPIYIALSRQDALRRQMDVVANNLANMTTPSYKNQRMMFLEYLAKPAATPVEKVSMVQDYGVLRNTAPGPITSTNNPLDVALQGDGYLAVETRDGQKFTRNGHLTLDLDRQIVDVNGLPVLDEQDNPLTVPQNAGAITITADGMVSSSQGQIGRLKVVRFEREQFMKELGGGLYTADEEPRPAPNTKVIQGAVEDSNVQSVVEMTQMIEISRQYANNQKIIDAEHERQRNAITKLSRLS</sequence>
<keyword evidence="9" id="KW-1185">Reference proteome</keyword>
<evidence type="ECO:0000256" key="2">
    <source>
        <dbReference type="ARBA" id="ARBA00009677"/>
    </source>
</evidence>